<accession>A0A9P6JSD0</accession>
<dbReference type="InterPro" id="IPR009542">
    <property type="entry name" value="Spc1/SPCS1"/>
</dbReference>
<reference evidence="10" key="1">
    <citation type="submission" date="2020-11" db="EMBL/GenBank/DDBJ databases">
        <authorList>
            <consortium name="DOE Joint Genome Institute"/>
            <person name="Ahrendt S."/>
            <person name="Riley R."/>
            <person name="Andreopoulos W."/>
            <person name="Labutti K."/>
            <person name="Pangilinan J."/>
            <person name="Ruiz-Duenas F.J."/>
            <person name="Barrasa J.M."/>
            <person name="Sanchez-Garcia M."/>
            <person name="Camarero S."/>
            <person name="Miyauchi S."/>
            <person name="Serrano A."/>
            <person name="Linde D."/>
            <person name="Babiker R."/>
            <person name="Drula E."/>
            <person name="Ayuso-Fernandez I."/>
            <person name="Pacheco R."/>
            <person name="Padilla G."/>
            <person name="Ferreira P."/>
            <person name="Barriuso J."/>
            <person name="Kellner H."/>
            <person name="Castanera R."/>
            <person name="Alfaro M."/>
            <person name="Ramirez L."/>
            <person name="Pisabarro A.G."/>
            <person name="Kuo A."/>
            <person name="Tritt A."/>
            <person name="Lipzen A."/>
            <person name="He G."/>
            <person name="Yan M."/>
            <person name="Ng V."/>
            <person name="Cullen D."/>
            <person name="Martin F."/>
            <person name="Rosso M.-N."/>
            <person name="Henrissat B."/>
            <person name="Hibbett D."/>
            <person name="Martinez A.T."/>
            <person name="Grigoriev I.V."/>
        </authorList>
    </citation>
    <scope>NUCLEOTIDE SEQUENCE</scope>
    <source>
        <strain evidence="10">CBS 506.95</strain>
    </source>
</reference>
<evidence type="ECO:0000256" key="7">
    <source>
        <dbReference type="ARBA" id="ARBA00023136"/>
    </source>
</evidence>
<dbReference type="Pfam" id="PF06645">
    <property type="entry name" value="SPC12"/>
    <property type="match status" value="1"/>
</dbReference>
<dbReference type="OrthoDB" id="263893at2759"/>
<evidence type="ECO:0000256" key="9">
    <source>
        <dbReference type="SAM" id="Phobius"/>
    </source>
</evidence>
<evidence type="ECO:0000256" key="8">
    <source>
        <dbReference type="ARBA" id="ARBA00045204"/>
    </source>
</evidence>
<comment type="subcellular location">
    <subcellularLocation>
        <location evidence="1">Endoplasmic reticulum membrane</location>
        <topology evidence="1">Multi-pass membrane protein</topology>
    </subcellularLocation>
</comment>
<feature type="transmembrane region" description="Helical" evidence="9">
    <location>
        <begin position="23"/>
        <end position="42"/>
    </location>
</feature>
<evidence type="ECO:0000256" key="4">
    <source>
        <dbReference type="ARBA" id="ARBA00022692"/>
    </source>
</evidence>
<dbReference type="EMBL" id="MU157838">
    <property type="protein sequence ID" value="KAF9530808.1"/>
    <property type="molecule type" value="Genomic_DNA"/>
</dbReference>
<comment type="function">
    <text evidence="8">Component of the signal peptidase complex (SPC) which catalyzes the cleavage of N-terminal signal sequences from nascent proteins as they are translocated into the lumen of the endoplasmic reticulum. Dispensable for SPC enzymatic activity.</text>
</comment>
<feature type="transmembrane region" description="Helical" evidence="9">
    <location>
        <begin position="49"/>
        <end position="67"/>
    </location>
</feature>
<dbReference type="GO" id="GO:0045047">
    <property type="term" value="P:protein targeting to ER"/>
    <property type="evidence" value="ECO:0007669"/>
    <property type="project" value="TreeGrafter"/>
</dbReference>
<keyword evidence="6 9" id="KW-1133">Transmembrane helix</keyword>
<dbReference type="GO" id="GO:0006465">
    <property type="term" value="P:signal peptide processing"/>
    <property type="evidence" value="ECO:0007669"/>
    <property type="project" value="InterPro"/>
</dbReference>
<keyword evidence="4 9" id="KW-0812">Transmembrane</keyword>
<protein>
    <recommendedName>
        <fullName evidence="3">Signal peptidase complex subunit 1</fullName>
    </recommendedName>
</protein>
<keyword evidence="11" id="KW-1185">Reference proteome</keyword>
<dbReference type="GO" id="GO:0005787">
    <property type="term" value="C:signal peptidase complex"/>
    <property type="evidence" value="ECO:0007669"/>
    <property type="project" value="InterPro"/>
</dbReference>
<keyword evidence="7 9" id="KW-0472">Membrane</keyword>
<sequence length="90" mass="9829">MSSIQDLTEGRIDFAGQVMVDNISRVALIVSTFIAFCIGFGLQDIRATFAFMAVAIVGLAAVVLPPWPMLNQNPVKWLPVKHKGSVEKKL</sequence>
<evidence type="ECO:0000256" key="1">
    <source>
        <dbReference type="ARBA" id="ARBA00004477"/>
    </source>
</evidence>
<evidence type="ECO:0000256" key="5">
    <source>
        <dbReference type="ARBA" id="ARBA00022824"/>
    </source>
</evidence>
<dbReference type="PANTHER" id="PTHR13202">
    <property type="entry name" value="MICROSOMAL SIGNAL PEPTIDASE 12 KDA SUBUNIT"/>
    <property type="match status" value="1"/>
</dbReference>
<dbReference type="Proteomes" id="UP000807306">
    <property type="component" value="Unassembled WGS sequence"/>
</dbReference>
<name>A0A9P6JSD0_9AGAR</name>
<evidence type="ECO:0000313" key="11">
    <source>
        <dbReference type="Proteomes" id="UP000807306"/>
    </source>
</evidence>
<evidence type="ECO:0000313" key="10">
    <source>
        <dbReference type="EMBL" id="KAF9530808.1"/>
    </source>
</evidence>
<evidence type="ECO:0000256" key="6">
    <source>
        <dbReference type="ARBA" id="ARBA00022989"/>
    </source>
</evidence>
<comment type="caution">
    <text evidence="10">The sequence shown here is derived from an EMBL/GenBank/DDBJ whole genome shotgun (WGS) entry which is preliminary data.</text>
</comment>
<dbReference type="AlphaFoldDB" id="A0A9P6JSD0"/>
<evidence type="ECO:0000256" key="2">
    <source>
        <dbReference type="ARBA" id="ARBA00005245"/>
    </source>
</evidence>
<comment type="similarity">
    <text evidence="2">Belongs to the SPCS1 family.</text>
</comment>
<dbReference type="PANTHER" id="PTHR13202:SF0">
    <property type="entry name" value="SIGNAL PEPTIDASE COMPLEX SUBUNIT 1"/>
    <property type="match status" value="1"/>
</dbReference>
<organism evidence="10 11">
    <name type="scientific">Crepidotus variabilis</name>
    <dbReference type="NCBI Taxonomy" id="179855"/>
    <lineage>
        <taxon>Eukaryota</taxon>
        <taxon>Fungi</taxon>
        <taxon>Dikarya</taxon>
        <taxon>Basidiomycota</taxon>
        <taxon>Agaricomycotina</taxon>
        <taxon>Agaricomycetes</taxon>
        <taxon>Agaricomycetidae</taxon>
        <taxon>Agaricales</taxon>
        <taxon>Agaricineae</taxon>
        <taxon>Crepidotaceae</taxon>
        <taxon>Crepidotus</taxon>
    </lineage>
</organism>
<evidence type="ECO:0000256" key="3">
    <source>
        <dbReference type="ARBA" id="ARBA00017059"/>
    </source>
</evidence>
<proteinExistence type="inferred from homology"/>
<keyword evidence="5" id="KW-0256">Endoplasmic reticulum</keyword>
<gene>
    <name evidence="10" type="ORF">CPB83DRAFT_850355</name>
</gene>